<keyword evidence="5" id="KW-0812">Transmembrane</keyword>
<evidence type="ECO:0000256" key="2">
    <source>
        <dbReference type="ARBA" id="ARBA00022676"/>
    </source>
</evidence>
<organism evidence="7 8">
    <name type="scientific">Daphnia pulex</name>
    <name type="common">Water flea</name>
    <dbReference type="NCBI Taxonomy" id="6669"/>
    <lineage>
        <taxon>Eukaryota</taxon>
        <taxon>Metazoa</taxon>
        <taxon>Ecdysozoa</taxon>
        <taxon>Arthropoda</taxon>
        <taxon>Crustacea</taxon>
        <taxon>Branchiopoda</taxon>
        <taxon>Diplostraca</taxon>
        <taxon>Cladocera</taxon>
        <taxon>Anomopoda</taxon>
        <taxon>Daphniidae</taxon>
        <taxon>Daphnia</taxon>
    </lineage>
</organism>
<protein>
    <recommendedName>
        <fullName evidence="5">UDP-glucuronosyltransferase</fullName>
        <ecNumber evidence="5">2.4.1.17</ecNumber>
    </recommendedName>
</protein>
<dbReference type="KEGG" id="dpx:DAPPUDRAFT_317311"/>
<dbReference type="HOGENOM" id="CLU_012949_0_2_1"/>
<feature type="signal peptide" evidence="5">
    <location>
        <begin position="1"/>
        <end position="21"/>
    </location>
</feature>
<dbReference type="SUPFAM" id="SSF53756">
    <property type="entry name" value="UDP-Glycosyltransferase/glycogen phosphorylase"/>
    <property type="match status" value="1"/>
</dbReference>
<dbReference type="FunCoup" id="E9GFK8">
    <property type="interactions" value="295"/>
</dbReference>
<sequence>MKGSYLFLLFLAYQLKTTCMAARILVLSPLGPRSHINSFMPMVETLAENGHQLTVVTSSSPKTLSPNIYKIVVEELIEFVDVTWYDFKEHGIIFNSIGMFMFFRSTMTPAYEKFMANKQIQEIKQNKNYDLVIVDAIVNEFSLPLVDHLGIPFIFFDPGPGMFWSLAAKGVSHDYASIPPLLGSYSSQMTFFERMTNFLVTEGFLVLRKFYLLAALDQLAKKDFPVARAISEIERNAELTFANIHPASSWTRSLPPTFIPVPAMHVRPTMPLSQDFKSFADEAEHGLIVFTLGSNSQVSSMPVHIQEIFLRVFARLPQRIIWKWEMDSLYQLPNNVKMVDWLPQQDLLGHKNTRLFIAHGGLMGIQETIYHQIPVLGLPLGRDQRTLLIKANKEGYALKLEWEDLTEELLYESIQKIINQPSFKNNATRLSRLMHDELMPSRKVAAYWVEHVLRRGGPKHLQSKDMPFYQVYLLDVWLFLFVSLVFTMFASYKFGALILRRLTRSKLKTH</sequence>
<comment type="similarity">
    <text evidence="1 4">Belongs to the UDP-glycosyltransferase family.</text>
</comment>
<dbReference type="Gene3D" id="3.40.50.2000">
    <property type="entry name" value="Glycogen Phosphorylase B"/>
    <property type="match status" value="2"/>
</dbReference>
<proteinExistence type="evidence at transcript level"/>
<feature type="chain" id="PRO_5010753709" description="UDP-glucuronosyltransferase" evidence="5">
    <location>
        <begin position="22"/>
        <end position="510"/>
    </location>
</feature>
<dbReference type="EMBL" id="KJ584806">
    <property type="protein sequence ID" value="AHX56932.1"/>
    <property type="molecule type" value="mRNA"/>
</dbReference>
<dbReference type="GO" id="GO:0016020">
    <property type="term" value="C:membrane"/>
    <property type="evidence" value="ECO:0007669"/>
    <property type="project" value="UniProtKB-SubCell"/>
</dbReference>
<dbReference type="FunFam" id="3.40.50.2000:FF:000050">
    <property type="entry name" value="UDP-glucuronosyltransferase"/>
    <property type="match status" value="1"/>
</dbReference>
<dbReference type="Proteomes" id="UP000000305">
    <property type="component" value="Unassembled WGS sequence"/>
</dbReference>
<dbReference type="PROSITE" id="PS00375">
    <property type="entry name" value="UDPGT"/>
    <property type="match status" value="1"/>
</dbReference>
<evidence type="ECO:0000256" key="1">
    <source>
        <dbReference type="ARBA" id="ARBA00009995"/>
    </source>
</evidence>
<evidence type="ECO:0000256" key="3">
    <source>
        <dbReference type="ARBA" id="ARBA00022679"/>
    </source>
</evidence>
<feature type="transmembrane region" description="Helical" evidence="5">
    <location>
        <begin position="476"/>
        <end position="499"/>
    </location>
</feature>
<dbReference type="AlphaFoldDB" id="E9GFK8"/>
<keyword evidence="8" id="KW-1185">Reference proteome</keyword>
<dbReference type="InterPro" id="IPR050271">
    <property type="entry name" value="UDP-glycosyltransferase"/>
</dbReference>
<keyword evidence="3 4" id="KW-0808">Transferase</keyword>
<keyword evidence="5" id="KW-0472">Membrane</keyword>
<dbReference type="EMBL" id="GL732542">
    <property type="protein sequence ID" value="EFX81790.1"/>
    <property type="molecule type" value="Genomic_DNA"/>
</dbReference>
<dbReference type="GO" id="GO:0015020">
    <property type="term" value="F:glucuronosyltransferase activity"/>
    <property type="evidence" value="ECO:0007669"/>
    <property type="project" value="UniProtKB-EC"/>
</dbReference>
<dbReference type="STRING" id="6669.E9GFK8"/>
<keyword evidence="5" id="KW-1133">Transmembrane helix</keyword>
<evidence type="ECO:0000313" key="7">
    <source>
        <dbReference type="EMBL" id="EFX81790.1"/>
    </source>
</evidence>
<gene>
    <name evidence="6" type="primary">UGT209B2</name>
    <name evidence="7" type="ORF">DAPPUDRAFT_317311</name>
</gene>
<dbReference type="OrthoDB" id="5835829at2759"/>
<dbReference type="PANTHER" id="PTHR48043">
    <property type="entry name" value="EG:EG0003.4 PROTEIN-RELATED"/>
    <property type="match status" value="1"/>
</dbReference>
<dbReference type="FunFam" id="3.40.50.2000:FF:000436">
    <property type="entry name" value="UDP-glucuronosyltransferase"/>
    <property type="match status" value="1"/>
</dbReference>
<reference evidence="6" key="3">
    <citation type="submission" date="2014-03" db="EMBL/GenBank/DDBJ databases">
        <authorList>
            <person name="Ahn S.-J."/>
            <person name="Dermauw W."/>
            <person name="Wybouw N."/>
            <person name="Heckel D.G."/>
            <person name="Van Leeuwen T."/>
        </authorList>
    </citation>
    <scope>NUCLEOTIDE SEQUENCE</scope>
</reference>
<keyword evidence="5" id="KW-0732">Signal</keyword>
<name>E9GFK8_DAPPU</name>
<accession>E9GFK8</accession>
<evidence type="ECO:0000313" key="8">
    <source>
        <dbReference type="Proteomes" id="UP000000305"/>
    </source>
</evidence>
<dbReference type="Pfam" id="PF00201">
    <property type="entry name" value="UDPGT"/>
    <property type="match status" value="1"/>
</dbReference>
<dbReference type="OMA" id="SHDYASI"/>
<evidence type="ECO:0000256" key="4">
    <source>
        <dbReference type="RuleBase" id="RU003718"/>
    </source>
</evidence>
<dbReference type="InterPro" id="IPR035595">
    <property type="entry name" value="UDP_glycos_trans_CS"/>
</dbReference>
<dbReference type="eggNOG" id="KOG1192">
    <property type="taxonomic scope" value="Eukaryota"/>
</dbReference>
<dbReference type="EC" id="2.4.1.17" evidence="5"/>
<comment type="catalytic activity">
    <reaction evidence="5">
        <text>glucuronate acceptor + UDP-alpha-D-glucuronate = acceptor beta-D-glucuronoside + UDP + H(+)</text>
        <dbReference type="Rhea" id="RHEA:21032"/>
        <dbReference type="ChEBI" id="CHEBI:15378"/>
        <dbReference type="ChEBI" id="CHEBI:58052"/>
        <dbReference type="ChEBI" id="CHEBI:58223"/>
        <dbReference type="ChEBI" id="CHEBI:132367"/>
        <dbReference type="ChEBI" id="CHEBI:132368"/>
        <dbReference type="EC" id="2.4.1.17"/>
    </reaction>
</comment>
<reference evidence="7 8" key="1">
    <citation type="journal article" date="2011" name="Science">
        <title>The ecoresponsive genome of Daphnia pulex.</title>
        <authorList>
            <person name="Colbourne J.K."/>
            <person name="Pfrender M.E."/>
            <person name="Gilbert D."/>
            <person name="Thomas W.K."/>
            <person name="Tucker A."/>
            <person name="Oakley T.H."/>
            <person name="Tokishita S."/>
            <person name="Aerts A."/>
            <person name="Arnold G.J."/>
            <person name="Basu M.K."/>
            <person name="Bauer D.J."/>
            <person name="Caceres C.E."/>
            <person name="Carmel L."/>
            <person name="Casola C."/>
            <person name="Choi J.H."/>
            <person name="Detter J.C."/>
            <person name="Dong Q."/>
            <person name="Dusheyko S."/>
            <person name="Eads B.D."/>
            <person name="Frohlich T."/>
            <person name="Geiler-Samerotte K.A."/>
            <person name="Gerlach D."/>
            <person name="Hatcher P."/>
            <person name="Jogdeo S."/>
            <person name="Krijgsveld J."/>
            <person name="Kriventseva E.V."/>
            <person name="Kultz D."/>
            <person name="Laforsch C."/>
            <person name="Lindquist E."/>
            <person name="Lopez J."/>
            <person name="Manak J.R."/>
            <person name="Muller J."/>
            <person name="Pangilinan J."/>
            <person name="Patwardhan R.P."/>
            <person name="Pitluck S."/>
            <person name="Pritham E.J."/>
            <person name="Rechtsteiner A."/>
            <person name="Rho M."/>
            <person name="Rogozin I.B."/>
            <person name="Sakarya O."/>
            <person name="Salamov A."/>
            <person name="Schaack S."/>
            <person name="Shapiro H."/>
            <person name="Shiga Y."/>
            <person name="Skalitzky C."/>
            <person name="Smith Z."/>
            <person name="Souvorov A."/>
            <person name="Sung W."/>
            <person name="Tang Z."/>
            <person name="Tsuchiya D."/>
            <person name="Tu H."/>
            <person name="Vos H."/>
            <person name="Wang M."/>
            <person name="Wolf Y.I."/>
            <person name="Yamagata H."/>
            <person name="Yamada T."/>
            <person name="Ye Y."/>
            <person name="Shaw J.R."/>
            <person name="Andrews J."/>
            <person name="Crease T.J."/>
            <person name="Tang H."/>
            <person name="Lucas S.M."/>
            <person name="Robertson H.M."/>
            <person name="Bork P."/>
            <person name="Koonin E.V."/>
            <person name="Zdobnov E.M."/>
            <person name="Grigoriev I.V."/>
            <person name="Lynch M."/>
            <person name="Boore J.L."/>
        </authorList>
    </citation>
    <scope>NUCLEOTIDE SEQUENCE [LARGE SCALE GENOMIC DNA]</scope>
</reference>
<comment type="subcellular location">
    <subcellularLocation>
        <location evidence="5">Membrane</location>
        <topology evidence="5">Single-pass membrane protein</topology>
    </subcellularLocation>
</comment>
<evidence type="ECO:0000256" key="5">
    <source>
        <dbReference type="RuleBase" id="RU362059"/>
    </source>
</evidence>
<evidence type="ECO:0000313" key="6">
    <source>
        <dbReference type="EMBL" id="AHX56932.1"/>
    </source>
</evidence>
<keyword evidence="2 4" id="KW-0328">Glycosyltransferase</keyword>
<dbReference type="GO" id="GO:0008194">
    <property type="term" value="F:UDP-glycosyltransferase activity"/>
    <property type="evidence" value="ECO:0000318"/>
    <property type="project" value="GO_Central"/>
</dbReference>
<dbReference type="InterPro" id="IPR002213">
    <property type="entry name" value="UDP_glucos_trans"/>
</dbReference>
<dbReference type="CDD" id="cd03784">
    <property type="entry name" value="GT1_Gtf-like"/>
    <property type="match status" value="1"/>
</dbReference>
<dbReference type="PANTHER" id="PTHR48043:SF145">
    <property type="entry name" value="FI06409P-RELATED"/>
    <property type="match status" value="1"/>
</dbReference>
<reference evidence="6" key="2">
    <citation type="journal article" date="2014" name="Insect Biochem. Mol. Biol.">
        <title>Bacterial origin of a diverse family of UDP-glycosyltransferase genes in the Tetranychus urticae genome.</title>
        <authorList>
            <person name="Ahn S.J."/>
            <person name="Dermauw W."/>
            <person name="Wybouw N."/>
            <person name="Heckel D.G."/>
            <person name="Van Leeuwen T."/>
        </authorList>
    </citation>
    <scope>NUCLEOTIDE SEQUENCE</scope>
</reference>